<feature type="transmembrane region" description="Helical" evidence="1">
    <location>
        <begin position="12"/>
        <end position="31"/>
    </location>
</feature>
<name>A0AA35RBQ7_GEOBA</name>
<evidence type="ECO:0000256" key="1">
    <source>
        <dbReference type="SAM" id="Phobius"/>
    </source>
</evidence>
<dbReference type="AlphaFoldDB" id="A0AA35RBQ7"/>
<dbReference type="Proteomes" id="UP001174909">
    <property type="component" value="Unassembled WGS sequence"/>
</dbReference>
<keyword evidence="1" id="KW-0812">Transmembrane</keyword>
<reference evidence="2" key="1">
    <citation type="submission" date="2023-03" db="EMBL/GenBank/DDBJ databases">
        <authorList>
            <person name="Steffen K."/>
            <person name="Cardenas P."/>
        </authorList>
    </citation>
    <scope>NUCLEOTIDE SEQUENCE</scope>
</reference>
<sequence length="114" mass="12598">MYIYILQLHRISFNSFYHFLFFGVMIVFFIARGKYGNGGKWSFSLSVVISCGFDLQSVSIKLLFSSLKLSCKFPCASGFCAMGPVDIVALAEACSHGMVIFGARLDIKSASLEK</sequence>
<keyword evidence="1" id="KW-0472">Membrane</keyword>
<proteinExistence type="predicted"/>
<organism evidence="2 3">
    <name type="scientific">Geodia barretti</name>
    <name type="common">Barrett's horny sponge</name>
    <dbReference type="NCBI Taxonomy" id="519541"/>
    <lineage>
        <taxon>Eukaryota</taxon>
        <taxon>Metazoa</taxon>
        <taxon>Porifera</taxon>
        <taxon>Demospongiae</taxon>
        <taxon>Heteroscleromorpha</taxon>
        <taxon>Tetractinellida</taxon>
        <taxon>Astrophorina</taxon>
        <taxon>Geodiidae</taxon>
        <taxon>Geodia</taxon>
    </lineage>
</organism>
<accession>A0AA35RBQ7</accession>
<comment type="caution">
    <text evidence="2">The sequence shown here is derived from an EMBL/GenBank/DDBJ whole genome shotgun (WGS) entry which is preliminary data.</text>
</comment>
<keyword evidence="1" id="KW-1133">Transmembrane helix</keyword>
<keyword evidence="3" id="KW-1185">Reference proteome</keyword>
<protein>
    <submittedName>
        <fullName evidence="2">Uncharacterized protein</fullName>
    </submittedName>
</protein>
<evidence type="ECO:0000313" key="3">
    <source>
        <dbReference type="Proteomes" id="UP001174909"/>
    </source>
</evidence>
<gene>
    <name evidence="2" type="ORF">GBAR_LOCUS5350</name>
</gene>
<evidence type="ECO:0000313" key="2">
    <source>
        <dbReference type="EMBL" id="CAI8007726.1"/>
    </source>
</evidence>
<dbReference type="EMBL" id="CASHTH010000799">
    <property type="protein sequence ID" value="CAI8007726.1"/>
    <property type="molecule type" value="Genomic_DNA"/>
</dbReference>